<dbReference type="EMBL" id="JACAZI010000008">
    <property type="protein sequence ID" value="KAF7353854.1"/>
    <property type="molecule type" value="Genomic_DNA"/>
</dbReference>
<comment type="catalytic activity">
    <reaction evidence="7 8">
        <text>2'-deoxyribonucleotide-(2'-deoxyribose 5'-phosphate)-2'-deoxyribonucleotide-DNA = a 3'-end 2'-deoxyribonucleotide-(2,3-dehydro-2,3-deoxyribose 5'-phosphate)-DNA + a 5'-end 5'-phospho-2'-deoxyribonucleoside-DNA + H(+)</text>
        <dbReference type="Rhea" id="RHEA:66592"/>
        <dbReference type="Rhea" id="RHEA-COMP:13180"/>
        <dbReference type="Rhea" id="RHEA-COMP:16897"/>
        <dbReference type="Rhea" id="RHEA-COMP:17067"/>
        <dbReference type="ChEBI" id="CHEBI:15378"/>
        <dbReference type="ChEBI" id="CHEBI:136412"/>
        <dbReference type="ChEBI" id="CHEBI:157695"/>
        <dbReference type="ChEBI" id="CHEBI:167181"/>
        <dbReference type="EC" id="4.2.99.18"/>
    </reaction>
</comment>
<dbReference type="CDD" id="cd00056">
    <property type="entry name" value="ENDO3c"/>
    <property type="match status" value="1"/>
</dbReference>
<keyword evidence="6 8" id="KW-0326">Glycosidase</keyword>
<name>A0A8H6Y8N2_9AGAR</name>
<evidence type="ECO:0000256" key="7">
    <source>
        <dbReference type="ARBA" id="ARBA00044632"/>
    </source>
</evidence>
<keyword evidence="11" id="KW-0255">Endonuclease</keyword>
<evidence type="ECO:0000256" key="5">
    <source>
        <dbReference type="ARBA" id="ARBA00023239"/>
    </source>
</evidence>
<evidence type="ECO:0000256" key="4">
    <source>
        <dbReference type="ARBA" id="ARBA00023204"/>
    </source>
</evidence>
<dbReference type="EC" id="3.2.2.-" evidence="8"/>
<keyword evidence="2 8" id="KW-0227">DNA damage</keyword>
<keyword evidence="12" id="KW-1185">Reference proteome</keyword>
<comment type="subcellular location">
    <subcellularLocation>
        <location evidence="8">Nucleus</location>
    </subcellularLocation>
    <subcellularLocation>
        <location evidence="8">Mitochondrion</location>
    </subcellularLocation>
</comment>
<dbReference type="OrthoDB" id="2099276at2759"/>
<protein>
    <recommendedName>
        <fullName evidence="8">Endonuclease III homolog</fullName>
        <ecNumber evidence="8">3.2.2.-</ecNumber>
        <ecNumber evidence="8">4.2.99.18</ecNumber>
    </recommendedName>
    <alternativeName>
        <fullName evidence="8">Bifunctional DNA N-glycosylase/DNA-(apurinic or apyrimidinic site) lyase</fullName>
        <shortName evidence="8">DNA glycosylase/AP lyase</shortName>
    </alternativeName>
</protein>
<evidence type="ECO:0000256" key="2">
    <source>
        <dbReference type="ARBA" id="ARBA00022763"/>
    </source>
</evidence>
<feature type="domain" description="HhH-GPD" evidence="10">
    <location>
        <begin position="114"/>
        <end position="265"/>
    </location>
</feature>
<dbReference type="PANTHER" id="PTHR43286:SF1">
    <property type="entry name" value="ENDONUCLEASE III-LIKE PROTEIN 1"/>
    <property type="match status" value="1"/>
</dbReference>
<comment type="similarity">
    <text evidence="1 8">Belongs to the Nth/MutY family.</text>
</comment>
<dbReference type="GO" id="GO:0003677">
    <property type="term" value="F:DNA binding"/>
    <property type="evidence" value="ECO:0007669"/>
    <property type="project" value="UniProtKB-UniRule"/>
</dbReference>
<keyword evidence="8" id="KW-0496">Mitochondrion</keyword>
<dbReference type="GO" id="GO:0006289">
    <property type="term" value="P:nucleotide-excision repair"/>
    <property type="evidence" value="ECO:0007669"/>
    <property type="project" value="TreeGrafter"/>
</dbReference>
<dbReference type="Gene3D" id="1.10.340.30">
    <property type="entry name" value="Hypothetical protein, domain 2"/>
    <property type="match status" value="1"/>
</dbReference>
<evidence type="ECO:0000256" key="6">
    <source>
        <dbReference type="ARBA" id="ARBA00023295"/>
    </source>
</evidence>
<evidence type="ECO:0000256" key="1">
    <source>
        <dbReference type="ARBA" id="ARBA00008343"/>
    </source>
</evidence>
<dbReference type="InterPro" id="IPR004036">
    <property type="entry name" value="Endonuclease-III-like_CS2"/>
</dbReference>
<dbReference type="InterPro" id="IPR023170">
    <property type="entry name" value="HhH_base_excis_C"/>
</dbReference>
<sequence length="304" mass="33058">MPLPVPPLLQTLPRRTKRAKVESSATPDGPSVSGEASKSPLKRASKSPQKSTSYKKALATADPEPPRWREVYACIKKMRDTNKAPVDTMGCHMAQQHETDPKNKRFVTLVSLMLSPQTKDQVTDAAVSKLRTALGGSVSLDAVLAADKETISGAINKVGFWPRKTEYIKRAAEKLRDEFDSDVPKTIEGMVSLPGVGPKIGFLALQHAWGINIGIGVDVHVLRITRLLGWHKADNPEDARISLESWLPTELQVEINPLLVGFGQTICPANTPHCGECDLSALGLCPSAKLKAPKKKKPVAVPDW</sequence>
<dbReference type="InterPro" id="IPR011257">
    <property type="entry name" value="DNA_glycosylase"/>
</dbReference>
<dbReference type="InterPro" id="IPR003265">
    <property type="entry name" value="HhH-GPD_domain"/>
</dbReference>
<evidence type="ECO:0000313" key="11">
    <source>
        <dbReference type="EMBL" id="KAF7353854.1"/>
    </source>
</evidence>
<dbReference type="HAMAP" id="MF_03183">
    <property type="entry name" value="Endonuclease_III_Nth"/>
    <property type="match status" value="1"/>
</dbReference>
<dbReference type="FunFam" id="1.10.340.30:FF:000001">
    <property type="entry name" value="Endonuclease III"/>
    <property type="match status" value="1"/>
</dbReference>
<dbReference type="GO" id="GO:0000703">
    <property type="term" value="F:oxidized pyrimidine nucleobase lesion DNA N-glycosylase activity"/>
    <property type="evidence" value="ECO:0007669"/>
    <property type="project" value="UniProtKB-UniRule"/>
</dbReference>
<dbReference type="Proteomes" id="UP000620124">
    <property type="component" value="Unassembled WGS sequence"/>
</dbReference>
<keyword evidence="4 8" id="KW-0234">DNA repair</keyword>
<evidence type="ECO:0000313" key="12">
    <source>
        <dbReference type="Proteomes" id="UP000620124"/>
    </source>
</evidence>
<reference evidence="11" key="1">
    <citation type="submission" date="2020-05" db="EMBL/GenBank/DDBJ databases">
        <title>Mycena genomes resolve the evolution of fungal bioluminescence.</title>
        <authorList>
            <person name="Tsai I.J."/>
        </authorList>
    </citation>
    <scope>NUCLEOTIDE SEQUENCE</scope>
    <source>
        <strain evidence="11">CCC161011</strain>
    </source>
</reference>
<evidence type="ECO:0000256" key="8">
    <source>
        <dbReference type="HAMAP-Rule" id="MF_03183"/>
    </source>
</evidence>
<keyword evidence="11" id="KW-0540">Nuclease</keyword>
<gene>
    <name evidence="8" type="primary">NTH1</name>
    <name evidence="11" type="ORF">MVEN_01071000</name>
</gene>
<evidence type="ECO:0000256" key="3">
    <source>
        <dbReference type="ARBA" id="ARBA00022801"/>
    </source>
</evidence>
<comment type="caution">
    <text evidence="11">The sequence shown here is derived from an EMBL/GenBank/DDBJ whole genome shotgun (WGS) entry which is preliminary data.</text>
</comment>
<keyword evidence="3 8" id="KW-0378">Hydrolase</keyword>
<dbReference type="GO" id="GO:0140078">
    <property type="term" value="F:class I DNA-(apurinic or apyrimidinic site) endonuclease activity"/>
    <property type="evidence" value="ECO:0007669"/>
    <property type="project" value="UniProtKB-EC"/>
</dbReference>
<dbReference type="Gene3D" id="1.10.1670.10">
    <property type="entry name" value="Helix-hairpin-Helix base-excision DNA repair enzymes (C-terminal)"/>
    <property type="match status" value="1"/>
</dbReference>
<dbReference type="Pfam" id="PF00730">
    <property type="entry name" value="HhH-GPD"/>
    <property type="match status" value="1"/>
</dbReference>
<dbReference type="GO" id="GO:0005634">
    <property type="term" value="C:nucleus"/>
    <property type="evidence" value="ECO:0007669"/>
    <property type="project" value="UniProtKB-SubCell"/>
</dbReference>
<dbReference type="AlphaFoldDB" id="A0A8H6Y8N2"/>
<proteinExistence type="inferred from homology"/>
<comment type="caution">
    <text evidence="8">Lacks conserved residue(s) required for the propagation of feature annotation.</text>
</comment>
<accession>A0A8H6Y8N2</accession>
<organism evidence="11 12">
    <name type="scientific">Mycena venus</name>
    <dbReference type="NCBI Taxonomy" id="2733690"/>
    <lineage>
        <taxon>Eukaryota</taxon>
        <taxon>Fungi</taxon>
        <taxon>Dikarya</taxon>
        <taxon>Basidiomycota</taxon>
        <taxon>Agaricomycotina</taxon>
        <taxon>Agaricomycetes</taxon>
        <taxon>Agaricomycetidae</taxon>
        <taxon>Agaricales</taxon>
        <taxon>Marasmiineae</taxon>
        <taxon>Mycenaceae</taxon>
        <taxon>Mycena</taxon>
    </lineage>
</organism>
<dbReference type="GO" id="GO:0006285">
    <property type="term" value="P:base-excision repair, AP site formation"/>
    <property type="evidence" value="ECO:0007669"/>
    <property type="project" value="UniProtKB-UniRule"/>
</dbReference>
<dbReference type="InterPro" id="IPR030841">
    <property type="entry name" value="NTH1"/>
</dbReference>
<dbReference type="SMART" id="SM00478">
    <property type="entry name" value="ENDO3c"/>
    <property type="match status" value="1"/>
</dbReference>
<keyword evidence="8" id="KW-0539">Nucleus</keyword>
<dbReference type="PROSITE" id="PS01155">
    <property type="entry name" value="ENDONUCLEASE_III_2"/>
    <property type="match status" value="1"/>
</dbReference>
<evidence type="ECO:0000256" key="9">
    <source>
        <dbReference type="SAM" id="MobiDB-lite"/>
    </source>
</evidence>
<dbReference type="GO" id="GO:0005739">
    <property type="term" value="C:mitochondrion"/>
    <property type="evidence" value="ECO:0007669"/>
    <property type="project" value="UniProtKB-SubCell"/>
</dbReference>
<dbReference type="SUPFAM" id="SSF48150">
    <property type="entry name" value="DNA-glycosylase"/>
    <property type="match status" value="1"/>
</dbReference>
<comment type="function">
    <text evidence="8">Bifunctional DNA N-glycosylase with associated apurinic/apyrimidinic (AP) lyase function that catalyzes the first step in base excision repair (BER), the primary repair pathway for the repair of oxidative DNA damage. The DNA N-glycosylase activity releases the damaged DNA base from DNA by cleaving the N-glycosidic bond, leaving an AP site. The AP lyase activity cleaves the phosphodiester bond 3' to the AP site by a beta-elimination. Primarily recognizes and repairs oxidative base damage of pyrimidines.</text>
</comment>
<evidence type="ECO:0000259" key="10">
    <source>
        <dbReference type="SMART" id="SM00478"/>
    </source>
</evidence>
<dbReference type="PANTHER" id="PTHR43286">
    <property type="entry name" value="ENDONUCLEASE III-LIKE PROTEIN 1"/>
    <property type="match status" value="1"/>
</dbReference>
<keyword evidence="5 8" id="KW-0456">Lyase</keyword>
<feature type="region of interest" description="Disordered" evidence="9">
    <location>
        <begin position="1"/>
        <end position="62"/>
    </location>
</feature>
<dbReference type="EC" id="4.2.99.18" evidence="8"/>